<comment type="caution">
    <text evidence="9">The sequence shown here is derived from an EMBL/GenBank/DDBJ whole genome shotgun (WGS) entry which is preliminary data.</text>
</comment>
<dbReference type="SUPFAM" id="SSF56349">
    <property type="entry name" value="DNA breaking-rejoining enzymes"/>
    <property type="match status" value="1"/>
</dbReference>
<comment type="similarity">
    <text evidence="1">Belongs to the 'phage' integrase family.</text>
</comment>
<dbReference type="InterPro" id="IPR004107">
    <property type="entry name" value="Integrase_SAM-like_N"/>
</dbReference>
<dbReference type="PANTHER" id="PTHR30349">
    <property type="entry name" value="PHAGE INTEGRASE-RELATED"/>
    <property type="match status" value="1"/>
</dbReference>
<feature type="domain" description="Tyr recombinase" evidence="6">
    <location>
        <begin position="167"/>
        <end position="437"/>
    </location>
</feature>
<dbReference type="RefSeq" id="WP_229808823.1">
    <property type="nucleotide sequence ID" value="NZ_BAAAHD010000040.1"/>
</dbReference>
<dbReference type="InterPro" id="IPR011010">
    <property type="entry name" value="DNA_brk_join_enz"/>
</dbReference>
<reference evidence="9 10" key="3">
    <citation type="submission" date="2020-08" db="EMBL/GenBank/DDBJ databases">
        <title>Sequencing the genomes of 1000 actinobacteria strains.</title>
        <authorList>
            <person name="Klenk H.-P."/>
        </authorList>
    </citation>
    <scope>NUCLEOTIDE SEQUENCE [LARGE SCALE GENOMIC DNA]</scope>
    <source>
        <strain evidence="9 10">DSM 44772</strain>
    </source>
</reference>
<dbReference type="PROSITE" id="PS51900">
    <property type="entry name" value="CB"/>
    <property type="match status" value="1"/>
</dbReference>
<dbReference type="GO" id="GO:0006310">
    <property type="term" value="P:DNA recombination"/>
    <property type="evidence" value="ECO:0007669"/>
    <property type="project" value="UniProtKB-KW"/>
</dbReference>
<name>A0A7W7IF13_9ACTN</name>
<keyword evidence="11" id="KW-1185">Reference proteome</keyword>
<feature type="domain" description="Core-binding (CB)" evidence="7">
    <location>
        <begin position="58"/>
        <end position="146"/>
    </location>
</feature>
<dbReference type="InterPro" id="IPR002104">
    <property type="entry name" value="Integrase_catalytic"/>
</dbReference>
<keyword evidence="3 5" id="KW-0238">DNA-binding</keyword>
<evidence type="ECO:0000259" key="6">
    <source>
        <dbReference type="PROSITE" id="PS51898"/>
    </source>
</evidence>
<protein>
    <submittedName>
        <fullName evidence="9">Integrase</fullName>
    </submittedName>
</protein>
<accession>A0A7W7IF13</accession>
<dbReference type="Proteomes" id="UP000549343">
    <property type="component" value="Unassembled WGS sequence"/>
</dbReference>
<dbReference type="GO" id="GO:0015074">
    <property type="term" value="P:DNA integration"/>
    <property type="evidence" value="ECO:0007669"/>
    <property type="project" value="UniProtKB-KW"/>
</dbReference>
<dbReference type="GO" id="GO:0003677">
    <property type="term" value="F:DNA binding"/>
    <property type="evidence" value="ECO:0007669"/>
    <property type="project" value="UniProtKB-UniRule"/>
</dbReference>
<dbReference type="InterPro" id="IPR044068">
    <property type="entry name" value="CB"/>
</dbReference>
<evidence type="ECO:0000313" key="11">
    <source>
        <dbReference type="Proteomes" id="UP001501427"/>
    </source>
</evidence>
<evidence type="ECO:0000256" key="3">
    <source>
        <dbReference type="ARBA" id="ARBA00023125"/>
    </source>
</evidence>
<gene>
    <name evidence="9" type="ORF">F4557_004295</name>
    <name evidence="8" type="ORF">GCM10009546_42660</name>
</gene>
<dbReference type="PANTHER" id="PTHR30349:SF64">
    <property type="entry name" value="PROPHAGE INTEGRASE INTD-RELATED"/>
    <property type="match status" value="1"/>
</dbReference>
<evidence type="ECO:0000313" key="10">
    <source>
        <dbReference type="Proteomes" id="UP000549343"/>
    </source>
</evidence>
<organism evidence="9 10">
    <name type="scientific">Actinomadura livida</name>
    <dbReference type="NCBI Taxonomy" id="79909"/>
    <lineage>
        <taxon>Bacteria</taxon>
        <taxon>Bacillati</taxon>
        <taxon>Actinomycetota</taxon>
        <taxon>Actinomycetes</taxon>
        <taxon>Streptosporangiales</taxon>
        <taxon>Thermomonosporaceae</taxon>
        <taxon>Actinomadura</taxon>
    </lineage>
</organism>
<sequence length="453" mass="52293">MTLGYAFKRIDRHGKPRYTACYEDLKGKITSAGTFSSKKEADRAWQRAEAEVGKGRDLNLKRGRQTFKKYVEETWLPNHEVEPTTMQSYHYSIYKHVMPEFGAMRMMDILPEHVRAWIRQMKKNGVSAATIRYNKVVLSAIFTTALNDQVTYIHPCKGVRTPTVPEKPLEIISPEQFDDLYHALPDADSKLLVETAIETGLRWGELTELRGRDLKTRSRLLTVSRVVVELNPKFHPEGKRFLVKDYPKDKEWRRFRLSDQIVAKLEDHIIEENLGTDGLLFVYQPEAAVEERPAPLDPEALGWTEENAKGRRYRHGTLSAYNAAKCRCEHCRRAFAEYRARRRADGKDSPREPRRRETDGHVPANWFRNRIWKPALKKADLDAKVRIHDLRHAHASWLLAGGADLQVVKERLGHGSISTTERYLHTLDDADDTALAAFDKIRSRRTEPIPCTQ</sequence>
<dbReference type="Proteomes" id="UP001501427">
    <property type="component" value="Unassembled WGS sequence"/>
</dbReference>
<reference evidence="11" key="2">
    <citation type="journal article" date="2019" name="Int. J. Syst. Evol. Microbiol.">
        <title>The Global Catalogue of Microorganisms (GCM) 10K type strain sequencing project: providing services to taxonomists for standard genome sequencing and annotation.</title>
        <authorList>
            <consortium name="The Broad Institute Genomics Platform"/>
            <consortium name="The Broad Institute Genome Sequencing Center for Infectious Disease"/>
            <person name="Wu L."/>
            <person name="Ma J."/>
        </authorList>
    </citation>
    <scope>NUCLEOTIDE SEQUENCE [LARGE SCALE GENOMIC DNA]</scope>
    <source>
        <strain evidence="11">JCM 10667</strain>
    </source>
</reference>
<dbReference type="EMBL" id="BAAAHD010000040">
    <property type="protein sequence ID" value="GAA0575620.1"/>
    <property type="molecule type" value="Genomic_DNA"/>
</dbReference>
<dbReference type="InterPro" id="IPR050090">
    <property type="entry name" value="Tyrosine_recombinase_XerCD"/>
</dbReference>
<keyword evidence="2" id="KW-0229">DNA integration</keyword>
<reference evidence="8" key="4">
    <citation type="submission" date="2023-12" db="EMBL/GenBank/DDBJ databases">
        <authorList>
            <person name="Sun Q."/>
            <person name="Inoue M."/>
        </authorList>
    </citation>
    <scope>NUCLEOTIDE SEQUENCE</scope>
    <source>
        <strain evidence="8">JCM 10667</strain>
    </source>
</reference>
<evidence type="ECO:0000256" key="1">
    <source>
        <dbReference type="ARBA" id="ARBA00008857"/>
    </source>
</evidence>
<evidence type="ECO:0000313" key="8">
    <source>
        <dbReference type="EMBL" id="GAA0575620.1"/>
    </source>
</evidence>
<dbReference type="EMBL" id="JACHMV010000001">
    <property type="protein sequence ID" value="MBB4775877.1"/>
    <property type="molecule type" value="Genomic_DNA"/>
</dbReference>
<evidence type="ECO:0000259" key="7">
    <source>
        <dbReference type="PROSITE" id="PS51900"/>
    </source>
</evidence>
<dbReference type="Gene3D" id="1.10.150.130">
    <property type="match status" value="1"/>
</dbReference>
<dbReference type="InterPro" id="IPR010998">
    <property type="entry name" value="Integrase_recombinase_N"/>
</dbReference>
<dbReference type="AlphaFoldDB" id="A0A7W7IF13"/>
<evidence type="ECO:0000313" key="9">
    <source>
        <dbReference type="EMBL" id="MBB4775877.1"/>
    </source>
</evidence>
<evidence type="ECO:0000256" key="5">
    <source>
        <dbReference type="PROSITE-ProRule" id="PRU01248"/>
    </source>
</evidence>
<dbReference type="Pfam" id="PF14659">
    <property type="entry name" value="Phage_int_SAM_3"/>
    <property type="match status" value="1"/>
</dbReference>
<evidence type="ECO:0000256" key="4">
    <source>
        <dbReference type="ARBA" id="ARBA00023172"/>
    </source>
</evidence>
<reference evidence="8" key="1">
    <citation type="journal article" date="2014" name="Int. J. Syst. Evol. Microbiol.">
        <title>Complete genome of a new Firmicutes species belonging to the dominant human colonic microbiota ('Ruminococcus bicirculans') reveals two chromosomes and a selective capacity to utilize plant glucans.</title>
        <authorList>
            <consortium name="NISC Comparative Sequencing Program"/>
            <person name="Wegmann U."/>
            <person name="Louis P."/>
            <person name="Goesmann A."/>
            <person name="Henrissat B."/>
            <person name="Duncan S.H."/>
            <person name="Flint H.J."/>
        </authorList>
    </citation>
    <scope>NUCLEOTIDE SEQUENCE</scope>
    <source>
        <strain evidence="8">JCM 10667</strain>
    </source>
</reference>
<proteinExistence type="inferred from homology"/>
<evidence type="ECO:0000256" key="2">
    <source>
        <dbReference type="ARBA" id="ARBA00022908"/>
    </source>
</evidence>
<dbReference type="InterPro" id="IPR013762">
    <property type="entry name" value="Integrase-like_cat_sf"/>
</dbReference>
<dbReference type="PROSITE" id="PS51898">
    <property type="entry name" value="TYR_RECOMBINASE"/>
    <property type="match status" value="1"/>
</dbReference>
<dbReference type="Pfam" id="PF00589">
    <property type="entry name" value="Phage_integrase"/>
    <property type="match status" value="1"/>
</dbReference>
<keyword evidence="4" id="KW-0233">DNA recombination</keyword>
<dbReference type="Gene3D" id="1.10.443.10">
    <property type="entry name" value="Intergrase catalytic core"/>
    <property type="match status" value="1"/>
</dbReference>